<protein>
    <submittedName>
        <fullName evidence="4">Uncharacterized protein</fullName>
    </submittedName>
</protein>
<dbReference type="AlphaFoldDB" id="A0AAD6EKH4"/>
<comment type="caution">
    <text evidence="3">Lacks conserved residue(s) required for the propagation of feature annotation.</text>
</comment>
<dbReference type="InterPro" id="IPR005202">
    <property type="entry name" value="TF_GRAS"/>
</dbReference>
<keyword evidence="2" id="KW-0804">Transcription</keyword>
<dbReference type="EMBL" id="JAMRDG010000002">
    <property type="protein sequence ID" value="KAJ3687708.1"/>
    <property type="molecule type" value="Genomic_DNA"/>
</dbReference>
<accession>A0AAD6EKH4</accession>
<proteinExistence type="inferred from homology"/>
<feature type="region of interest" description="SAW" evidence="3">
    <location>
        <begin position="25"/>
        <end position="100"/>
    </location>
</feature>
<organism evidence="4 5">
    <name type="scientific">Rhynchospora tenuis</name>
    <dbReference type="NCBI Taxonomy" id="198213"/>
    <lineage>
        <taxon>Eukaryota</taxon>
        <taxon>Viridiplantae</taxon>
        <taxon>Streptophyta</taxon>
        <taxon>Embryophyta</taxon>
        <taxon>Tracheophyta</taxon>
        <taxon>Spermatophyta</taxon>
        <taxon>Magnoliopsida</taxon>
        <taxon>Liliopsida</taxon>
        <taxon>Poales</taxon>
        <taxon>Cyperaceae</taxon>
        <taxon>Cyperoideae</taxon>
        <taxon>Rhynchosporeae</taxon>
        <taxon>Rhynchospora</taxon>
    </lineage>
</organism>
<gene>
    <name evidence="4" type="ORF">LUZ61_016872</name>
</gene>
<comment type="caution">
    <text evidence="4">The sequence shown here is derived from an EMBL/GenBank/DDBJ whole genome shotgun (WGS) entry which is preliminary data.</text>
</comment>
<dbReference type="PANTHER" id="PTHR31636">
    <property type="entry name" value="OSJNBA0084A10.13 PROTEIN-RELATED"/>
    <property type="match status" value="1"/>
</dbReference>
<sequence length="112" mass="13497">MPRESKMRIHMERNIIIPQAINAIACEGSERVERPEKYRQWQARTIRAGFTQLPVDSMIMKKIENYVRELYHKEFFMDEDRKWLRMGWKGTILFALSTWKPNDYESVDGKTK</sequence>
<name>A0AAD6EKH4_9POAL</name>
<evidence type="ECO:0000256" key="1">
    <source>
        <dbReference type="ARBA" id="ARBA00023015"/>
    </source>
</evidence>
<reference evidence="4 5" key="1">
    <citation type="journal article" date="2022" name="Cell">
        <title>Repeat-based holocentromeres influence genome architecture and karyotype evolution.</title>
        <authorList>
            <person name="Hofstatter P.G."/>
            <person name="Thangavel G."/>
            <person name="Lux T."/>
            <person name="Neumann P."/>
            <person name="Vondrak T."/>
            <person name="Novak P."/>
            <person name="Zhang M."/>
            <person name="Costa L."/>
            <person name="Castellani M."/>
            <person name="Scott A."/>
            <person name="Toegelov H."/>
            <person name="Fuchs J."/>
            <person name="Mata-Sucre Y."/>
            <person name="Dias Y."/>
            <person name="Vanzela A.L.L."/>
            <person name="Huettel B."/>
            <person name="Almeida C.C.S."/>
            <person name="Simkova H."/>
            <person name="Souza G."/>
            <person name="Pedrosa-Harand A."/>
            <person name="Macas J."/>
            <person name="Mayer K.F.X."/>
            <person name="Houben A."/>
            <person name="Marques A."/>
        </authorList>
    </citation>
    <scope>NUCLEOTIDE SEQUENCE [LARGE SCALE GENOMIC DNA]</scope>
    <source>
        <strain evidence="4">RhyTen1mFocal</strain>
    </source>
</reference>
<dbReference type="Proteomes" id="UP001210211">
    <property type="component" value="Unassembled WGS sequence"/>
</dbReference>
<keyword evidence="1" id="KW-0805">Transcription regulation</keyword>
<keyword evidence="5" id="KW-1185">Reference proteome</keyword>
<evidence type="ECO:0000256" key="2">
    <source>
        <dbReference type="ARBA" id="ARBA00023163"/>
    </source>
</evidence>
<evidence type="ECO:0000313" key="5">
    <source>
        <dbReference type="Proteomes" id="UP001210211"/>
    </source>
</evidence>
<dbReference type="PROSITE" id="PS50985">
    <property type="entry name" value="GRAS"/>
    <property type="match status" value="1"/>
</dbReference>
<evidence type="ECO:0000313" key="4">
    <source>
        <dbReference type="EMBL" id="KAJ3687708.1"/>
    </source>
</evidence>
<dbReference type="Pfam" id="PF03514">
    <property type="entry name" value="GRAS"/>
    <property type="match status" value="1"/>
</dbReference>
<evidence type="ECO:0000256" key="3">
    <source>
        <dbReference type="PROSITE-ProRule" id="PRU01191"/>
    </source>
</evidence>
<comment type="similarity">
    <text evidence="3">Belongs to the GRAS family.</text>
</comment>